<comment type="similarity">
    <text evidence="8">Belongs to the sodium:neurotransmitter symporter (SNF) (TC 2.A.22) family.</text>
</comment>
<accession>A0A9D4MVD1</accession>
<feature type="binding site" evidence="6">
    <location>
        <position position="90"/>
    </location>
    <ligand>
        <name>Na(+)</name>
        <dbReference type="ChEBI" id="CHEBI:29101"/>
        <label>1</label>
    </ligand>
</feature>
<evidence type="ECO:0000256" key="8">
    <source>
        <dbReference type="RuleBase" id="RU003732"/>
    </source>
</evidence>
<dbReference type="PANTHER" id="PTHR11616:SF279">
    <property type="entry name" value="SODIUM-DEPENDENT SEROTONIN TRANSPORTER"/>
    <property type="match status" value="1"/>
</dbReference>
<feature type="transmembrane region" description="Helical" evidence="9">
    <location>
        <begin position="114"/>
        <end position="133"/>
    </location>
</feature>
<dbReference type="OrthoDB" id="6581954at2759"/>
<proteinExistence type="inferred from homology"/>
<dbReference type="PROSITE" id="PS00610">
    <property type="entry name" value="NA_NEUROTRAN_SYMP_1"/>
    <property type="match status" value="1"/>
</dbReference>
<feature type="transmembrane region" description="Helical" evidence="9">
    <location>
        <begin position="84"/>
        <end position="102"/>
    </location>
</feature>
<feature type="transmembrane region" description="Helical" evidence="9">
    <location>
        <begin position="574"/>
        <end position="594"/>
    </location>
</feature>
<reference evidence="10" key="1">
    <citation type="journal article" date="2019" name="bioRxiv">
        <title>The Genome of the Zebra Mussel, Dreissena polymorpha: A Resource for Invasive Species Research.</title>
        <authorList>
            <person name="McCartney M.A."/>
            <person name="Auch B."/>
            <person name="Kono T."/>
            <person name="Mallez S."/>
            <person name="Zhang Y."/>
            <person name="Obille A."/>
            <person name="Becker A."/>
            <person name="Abrahante J.E."/>
            <person name="Garbe J."/>
            <person name="Badalamenti J.P."/>
            <person name="Herman A."/>
            <person name="Mangelson H."/>
            <person name="Liachko I."/>
            <person name="Sullivan S."/>
            <person name="Sone E.D."/>
            <person name="Koren S."/>
            <person name="Silverstein K.A.T."/>
            <person name="Beckman K.B."/>
            <person name="Gohl D.M."/>
        </authorList>
    </citation>
    <scope>NUCLEOTIDE SEQUENCE</scope>
    <source>
        <strain evidence="10">Duluth1</strain>
        <tissue evidence="10">Whole animal</tissue>
    </source>
</reference>
<evidence type="ECO:0000313" key="11">
    <source>
        <dbReference type="Proteomes" id="UP000828390"/>
    </source>
</evidence>
<feature type="binding site" evidence="6">
    <location>
        <position position="97"/>
    </location>
    <ligand>
        <name>Na(+)</name>
        <dbReference type="ChEBI" id="CHEBI:29101"/>
        <label>1</label>
    </ligand>
</feature>
<dbReference type="InterPro" id="IPR037272">
    <property type="entry name" value="SNS_sf"/>
</dbReference>
<feature type="binding site" evidence="6">
    <location>
        <position position="333"/>
    </location>
    <ligand>
        <name>Na(+)</name>
        <dbReference type="ChEBI" id="CHEBI:29101"/>
        <label>1</label>
    </ligand>
</feature>
<dbReference type="PANTHER" id="PTHR11616">
    <property type="entry name" value="SODIUM/CHLORIDE DEPENDENT TRANSPORTER"/>
    <property type="match status" value="1"/>
</dbReference>
<dbReference type="GO" id="GO:0051378">
    <property type="term" value="F:serotonin binding"/>
    <property type="evidence" value="ECO:0007669"/>
    <property type="project" value="TreeGrafter"/>
</dbReference>
<evidence type="ECO:0000256" key="7">
    <source>
        <dbReference type="PIRSR" id="PIRSR600175-2"/>
    </source>
</evidence>
<keyword evidence="2 8" id="KW-0813">Transport</keyword>
<keyword evidence="6" id="KW-0915">Sodium</keyword>
<dbReference type="PRINTS" id="PR00176">
    <property type="entry name" value="NANEUSMPORT"/>
</dbReference>
<keyword evidence="3 8" id="KW-0812">Transmembrane</keyword>
<name>A0A9D4MVD1_DREPO</name>
<dbReference type="GO" id="GO:0046872">
    <property type="term" value="F:metal ion binding"/>
    <property type="evidence" value="ECO:0007669"/>
    <property type="project" value="UniProtKB-KW"/>
</dbReference>
<keyword evidence="8" id="KW-0769">Symport</keyword>
<dbReference type="PROSITE" id="PS50267">
    <property type="entry name" value="NA_NEUROTRAN_SYMP_3"/>
    <property type="match status" value="1"/>
</dbReference>
<dbReference type="InterPro" id="IPR000175">
    <property type="entry name" value="Na/ntran_symport"/>
</dbReference>
<sequence>MEPHTVTDDLLVVAEETLNETESQMVKACPETQKLLTINGYVVEKDAEKGGSVDVEERDVNTGVTPSNGENGVQRETWGNKIDFLLSVTGFAVDLGNVWRFPYICFKNGGGAFLIPYFIMLVFLGLPLFYMELALGQFHKSGAIAIWKKLCPMFAGAGVATCMVAILVGMYYNTIIAWALYYLVASFRSEVPWASCNNSWNSPDCVSFAHGFNASLVANTSVPSALEYFNYNVLESHKSRGIDDIGAVKWSLCLCLLGVMTTVYFALWKGIKSSGKAVWVTATAPYVILLVLLGRGATLPGAGTGILYYITPVWDRLLEVGVWIDAAAQVFFSLGPGFGTLLALSSYNKFNNNCYLDAMITAGINCFTSLLAGFVVFAVLGYMSHVLNISIDELALEGPGLVFYVYPEAIATISGSVFWAIIFFVLLITLGIDSTFGGLESVITALCDLSPTLTRHRKLVVLVVVVICFLGGLPSTTYGGQYVITLMDTHAAPVALFGVCLVEAISVSWIYGVQHFSNDIEKMLGFQPGVYWKICWSIICPIFLSILFVLSIVAYSGLQIEHYRFPAWSETVGWLVTSSSLVCIPAFIIIKFVITPGTITERLKLMIQSSSTDYPDNEAGFTLRNAQRHIHRGSRYVYTNIITKVFRKHIDKHEHANDGQTSNGVVGYQMTEIPANGNGHHFYGYQIVSHYPPEENVKHTTPTSAVANVHSVDVNNCIDHESDTDEPQTV</sequence>
<feature type="transmembrane region" description="Helical" evidence="9">
    <location>
        <begin position="534"/>
        <end position="554"/>
    </location>
</feature>
<feature type="transmembrane region" description="Helical" evidence="9">
    <location>
        <begin position="491"/>
        <end position="513"/>
    </location>
</feature>
<feature type="binding site" evidence="6">
    <location>
        <position position="430"/>
    </location>
    <ligand>
        <name>Na(+)</name>
        <dbReference type="ChEBI" id="CHEBI:29101"/>
        <label>1</label>
    </ligand>
</feature>
<feature type="transmembrane region" description="Helical" evidence="9">
    <location>
        <begin position="403"/>
        <end position="428"/>
    </location>
</feature>
<dbReference type="Pfam" id="PF00209">
    <property type="entry name" value="SNF"/>
    <property type="match status" value="1"/>
</dbReference>
<feature type="disulfide bond" evidence="7">
    <location>
        <begin position="196"/>
        <end position="205"/>
    </location>
</feature>
<feature type="transmembrane region" description="Helical" evidence="9">
    <location>
        <begin position="154"/>
        <end position="184"/>
    </location>
</feature>
<organism evidence="10 11">
    <name type="scientific">Dreissena polymorpha</name>
    <name type="common">Zebra mussel</name>
    <name type="synonym">Mytilus polymorpha</name>
    <dbReference type="NCBI Taxonomy" id="45954"/>
    <lineage>
        <taxon>Eukaryota</taxon>
        <taxon>Metazoa</taxon>
        <taxon>Spiralia</taxon>
        <taxon>Lophotrochozoa</taxon>
        <taxon>Mollusca</taxon>
        <taxon>Bivalvia</taxon>
        <taxon>Autobranchia</taxon>
        <taxon>Heteroconchia</taxon>
        <taxon>Euheterodonta</taxon>
        <taxon>Imparidentia</taxon>
        <taxon>Neoheterodontei</taxon>
        <taxon>Myida</taxon>
        <taxon>Dreissenoidea</taxon>
        <taxon>Dreissenidae</taxon>
        <taxon>Dreissena</taxon>
    </lineage>
</organism>
<dbReference type="EMBL" id="JAIWYP010000001">
    <property type="protein sequence ID" value="KAH3884493.1"/>
    <property type="molecule type" value="Genomic_DNA"/>
</dbReference>
<keyword evidence="5 9" id="KW-0472">Membrane</keyword>
<protein>
    <recommendedName>
        <fullName evidence="8">Transporter</fullName>
    </recommendedName>
</protein>
<gene>
    <name evidence="10" type="ORF">DPMN_008474</name>
</gene>
<evidence type="ECO:0000313" key="10">
    <source>
        <dbReference type="EMBL" id="KAH3884493.1"/>
    </source>
</evidence>
<keyword evidence="11" id="KW-1185">Reference proteome</keyword>
<dbReference type="GO" id="GO:0005886">
    <property type="term" value="C:plasma membrane"/>
    <property type="evidence" value="ECO:0007669"/>
    <property type="project" value="TreeGrafter"/>
</dbReference>
<keyword evidence="4 9" id="KW-1133">Transmembrane helix</keyword>
<feature type="transmembrane region" description="Helical" evidence="9">
    <location>
        <begin position="247"/>
        <end position="267"/>
    </location>
</feature>
<dbReference type="SUPFAM" id="SSF161070">
    <property type="entry name" value="SNF-like"/>
    <property type="match status" value="1"/>
</dbReference>
<evidence type="ECO:0000256" key="9">
    <source>
        <dbReference type="SAM" id="Phobius"/>
    </source>
</evidence>
<feature type="binding site" evidence="6">
    <location>
        <position position="93"/>
    </location>
    <ligand>
        <name>Na(+)</name>
        <dbReference type="ChEBI" id="CHEBI:29101"/>
        <label>1</label>
    </ligand>
</feature>
<dbReference type="GO" id="GO:0005335">
    <property type="term" value="F:serotonin:sodium:chloride symporter activity"/>
    <property type="evidence" value="ECO:0007669"/>
    <property type="project" value="TreeGrafter"/>
</dbReference>
<dbReference type="GO" id="GO:0006865">
    <property type="term" value="P:amino acid transport"/>
    <property type="evidence" value="ECO:0007669"/>
    <property type="project" value="TreeGrafter"/>
</dbReference>
<dbReference type="AlphaFoldDB" id="A0A9D4MVD1"/>
<evidence type="ECO:0000256" key="3">
    <source>
        <dbReference type="ARBA" id="ARBA00022692"/>
    </source>
</evidence>
<dbReference type="GO" id="GO:0043005">
    <property type="term" value="C:neuron projection"/>
    <property type="evidence" value="ECO:0007669"/>
    <property type="project" value="TreeGrafter"/>
</dbReference>
<keyword evidence="6" id="KW-0479">Metal-binding</keyword>
<evidence type="ECO:0000256" key="6">
    <source>
        <dbReference type="PIRSR" id="PIRSR600175-1"/>
    </source>
</evidence>
<feature type="transmembrane region" description="Helical" evidence="9">
    <location>
        <begin position="459"/>
        <end position="479"/>
    </location>
</feature>
<feature type="transmembrane region" description="Helical" evidence="9">
    <location>
        <begin position="287"/>
        <end position="310"/>
    </location>
</feature>
<feature type="binding site" evidence="6">
    <location>
        <position position="365"/>
    </location>
    <ligand>
        <name>Na(+)</name>
        <dbReference type="ChEBI" id="CHEBI:29101"/>
        <label>1</label>
    </ligand>
</feature>
<feature type="binding site" evidence="6">
    <location>
        <position position="433"/>
    </location>
    <ligand>
        <name>Na(+)</name>
        <dbReference type="ChEBI" id="CHEBI:29101"/>
        <label>1</label>
    </ligand>
</feature>
<feature type="binding site" evidence="6">
    <location>
        <position position="434"/>
    </location>
    <ligand>
        <name>Na(+)</name>
        <dbReference type="ChEBI" id="CHEBI:29101"/>
        <label>1</label>
    </ligand>
</feature>
<evidence type="ECO:0000256" key="2">
    <source>
        <dbReference type="ARBA" id="ARBA00022448"/>
    </source>
</evidence>
<comment type="caution">
    <text evidence="10">The sequence shown here is derived from an EMBL/GenBank/DDBJ whole genome shotgun (WGS) entry which is preliminary data.</text>
</comment>
<evidence type="ECO:0000256" key="4">
    <source>
        <dbReference type="ARBA" id="ARBA00022989"/>
    </source>
</evidence>
<dbReference type="GO" id="GO:0098793">
    <property type="term" value="C:presynapse"/>
    <property type="evidence" value="ECO:0007669"/>
    <property type="project" value="GOC"/>
</dbReference>
<feature type="binding site" evidence="6">
    <location>
        <position position="92"/>
    </location>
    <ligand>
        <name>Na(+)</name>
        <dbReference type="ChEBI" id="CHEBI:29101"/>
        <label>1</label>
    </ligand>
</feature>
<feature type="transmembrane region" description="Helical" evidence="9">
    <location>
        <begin position="322"/>
        <end position="344"/>
    </location>
</feature>
<comment type="subcellular location">
    <subcellularLocation>
        <location evidence="1">Membrane</location>
        <topology evidence="1">Multi-pass membrane protein</topology>
    </subcellularLocation>
</comment>
<keyword evidence="7" id="KW-1015">Disulfide bond</keyword>
<evidence type="ECO:0000256" key="5">
    <source>
        <dbReference type="ARBA" id="ARBA00023136"/>
    </source>
</evidence>
<dbReference type="Proteomes" id="UP000828390">
    <property type="component" value="Unassembled WGS sequence"/>
</dbReference>
<feature type="transmembrane region" description="Helical" evidence="9">
    <location>
        <begin position="356"/>
        <end position="383"/>
    </location>
</feature>
<reference evidence="10" key="2">
    <citation type="submission" date="2020-11" db="EMBL/GenBank/DDBJ databases">
        <authorList>
            <person name="McCartney M.A."/>
            <person name="Auch B."/>
            <person name="Kono T."/>
            <person name="Mallez S."/>
            <person name="Becker A."/>
            <person name="Gohl D.M."/>
            <person name="Silverstein K.A.T."/>
            <person name="Koren S."/>
            <person name="Bechman K.B."/>
            <person name="Herman A."/>
            <person name="Abrahante J.E."/>
            <person name="Garbe J."/>
        </authorList>
    </citation>
    <scope>NUCLEOTIDE SEQUENCE</scope>
    <source>
        <strain evidence="10">Duluth1</strain>
        <tissue evidence="10">Whole animal</tissue>
    </source>
</reference>
<evidence type="ECO:0000256" key="1">
    <source>
        <dbReference type="ARBA" id="ARBA00004141"/>
    </source>
</evidence>